<dbReference type="Proteomes" id="UP000198418">
    <property type="component" value="Unassembled WGS sequence"/>
</dbReference>
<dbReference type="PANTHER" id="PTHR30624:SF0">
    <property type="entry name" value="METALLOPROTEASE SLR0863"/>
    <property type="match status" value="1"/>
</dbReference>
<dbReference type="Pfam" id="PF01523">
    <property type="entry name" value="PmbA_TldD_1st"/>
    <property type="match status" value="1"/>
</dbReference>
<dbReference type="InterPro" id="IPR045569">
    <property type="entry name" value="Metalloprtase-TldD/E_C"/>
</dbReference>
<dbReference type="EMBL" id="FYDG01000001">
    <property type="protein sequence ID" value="SNB55989.1"/>
    <property type="molecule type" value="Genomic_DNA"/>
</dbReference>
<keyword evidence="8" id="KW-1185">Reference proteome</keyword>
<dbReference type="GO" id="GO:0005829">
    <property type="term" value="C:cytosol"/>
    <property type="evidence" value="ECO:0007669"/>
    <property type="project" value="TreeGrafter"/>
</dbReference>
<proteinExistence type="inferred from homology"/>
<dbReference type="GO" id="GO:0008237">
    <property type="term" value="F:metallopeptidase activity"/>
    <property type="evidence" value="ECO:0007669"/>
    <property type="project" value="UniProtKB-KW"/>
</dbReference>
<organism evidence="7 8">
    <name type="scientific">Rhodoblastus acidophilus</name>
    <name type="common">Rhodopseudomonas acidophila</name>
    <dbReference type="NCBI Taxonomy" id="1074"/>
    <lineage>
        <taxon>Bacteria</taxon>
        <taxon>Pseudomonadati</taxon>
        <taxon>Pseudomonadota</taxon>
        <taxon>Alphaproteobacteria</taxon>
        <taxon>Hyphomicrobiales</taxon>
        <taxon>Rhodoblastaceae</taxon>
        <taxon>Rhodoblastus</taxon>
    </lineage>
</organism>
<dbReference type="SUPFAM" id="SSF111283">
    <property type="entry name" value="Putative modulator of DNA gyrase, PmbA/TldD"/>
    <property type="match status" value="1"/>
</dbReference>
<feature type="domain" description="Metalloprotease TldD/E N-terminal" evidence="5">
    <location>
        <begin position="18"/>
        <end position="80"/>
    </location>
</feature>
<dbReference type="OrthoDB" id="9803213at2"/>
<dbReference type="InterPro" id="IPR036059">
    <property type="entry name" value="TldD/PmbA_sf"/>
</dbReference>
<sequence length="458" mass="48782">MLPQLAAKAQASGVETALRWHANETVSMTMRQGVLLANQRARSSGISARVFRNGAFGFAALPDDSADALDRALRRAAENAELAPRAGAQPLAPAAPGRGLFDYRRTDARKFTAAERVELFRTLDAAIAAKYPDLVTRDLNLTLFCSEKALATSGGAETFSAVPRVIFHVSLALEAKDGIVDLYDAMGGFGEIEDHLADVDSLLARIDALYDDLRRKAEGAFCEAGPQDVVLDSNVAGILAHEAVGHTCEADLVLAGSIAGDRLGQRVASEKITLGDFGGRGPDGRSSFAIHVDDEGTPCADTLLIEKGVLKTFMHNRDTAQRLGAAPAGNARAFAFSDEPLIRMRNTCILPGDDPLDDMIGAIEHGYYFRRATNGQADLTGEFMFGVNCGREIRNGKLGRALRDTTISGVAFDMLKSVTHVGPTLSWSPSGWCGKKQPITVGMGGPAIKCRVHVGGRS</sequence>
<evidence type="ECO:0000259" key="6">
    <source>
        <dbReference type="Pfam" id="PF19289"/>
    </source>
</evidence>
<feature type="domain" description="Metalloprotease TldD/E C-terminal" evidence="6">
    <location>
        <begin position="227"/>
        <end position="451"/>
    </location>
</feature>
<evidence type="ECO:0000256" key="1">
    <source>
        <dbReference type="ARBA" id="ARBA00005836"/>
    </source>
</evidence>
<evidence type="ECO:0000259" key="5">
    <source>
        <dbReference type="Pfam" id="PF01523"/>
    </source>
</evidence>
<protein>
    <submittedName>
        <fullName evidence="7">TldD protein</fullName>
    </submittedName>
</protein>
<keyword evidence="2" id="KW-0645">Protease</keyword>
<dbReference type="Pfam" id="PF19289">
    <property type="entry name" value="PmbA_TldD_3rd"/>
    <property type="match status" value="1"/>
</dbReference>
<dbReference type="GO" id="GO:0006508">
    <property type="term" value="P:proteolysis"/>
    <property type="evidence" value="ECO:0007669"/>
    <property type="project" value="UniProtKB-KW"/>
</dbReference>
<gene>
    <name evidence="7" type="ORF">SAMN06265338_101487</name>
</gene>
<evidence type="ECO:0000256" key="3">
    <source>
        <dbReference type="ARBA" id="ARBA00022801"/>
    </source>
</evidence>
<dbReference type="InterPro" id="IPR035068">
    <property type="entry name" value="TldD/PmbA_N"/>
</dbReference>
<evidence type="ECO:0000313" key="8">
    <source>
        <dbReference type="Proteomes" id="UP000198418"/>
    </source>
</evidence>
<evidence type="ECO:0000256" key="4">
    <source>
        <dbReference type="ARBA" id="ARBA00023049"/>
    </source>
</evidence>
<dbReference type="InterPro" id="IPR051463">
    <property type="entry name" value="Peptidase_U62_metallo"/>
</dbReference>
<dbReference type="PANTHER" id="PTHR30624">
    <property type="entry name" value="UNCHARACTERIZED PROTEIN TLDD AND PMBA"/>
    <property type="match status" value="1"/>
</dbReference>
<dbReference type="RefSeq" id="WP_158255153.1">
    <property type="nucleotide sequence ID" value="NZ_FYDG01000001.1"/>
</dbReference>
<evidence type="ECO:0000313" key="7">
    <source>
        <dbReference type="EMBL" id="SNB55989.1"/>
    </source>
</evidence>
<accession>A0A212Q9M0</accession>
<reference evidence="8" key="1">
    <citation type="submission" date="2017-06" db="EMBL/GenBank/DDBJ databases">
        <authorList>
            <person name="Varghese N."/>
            <person name="Submissions S."/>
        </authorList>
    </citation>
    <scope>NUCLEOTIDE SEQUENCE [LARGE SCALE GENOMIC DNA]</scope>
    <source>
        <strain evidence="8">DSM 137</strain>
    </source>
</reference>
<name>A0A212Q9M0_RHOAC</name>
<evidence type="ECO:0000256" key="2">
    <source>
        <dbReference type="ARBA" id="ARBA00022670"/>
    </source>
</evidence>
<dbReference type="InterPro" id="IPR002510">
    <property type="entry name" value="Metalloprtase-TldD/E_N"/>
</dbReference>
<comment type="similarity">
    <text evidence="1">Belongs to the peptidase U62 family.</text>
</comment>
<keyword evidence="3" id="KW-0378">Hydrolase</keyword>
<dbReference type="Gene3D" id="3.30.2290.10">
    <property type="entry name" value="PmbA/TldD superfamily"/>
    <property type="match status" value="1"/>
</dbReference>
<dbReference type="AlphaFoldDB" id="A0A212Q9M0"/>
<keyword evidence="4" id="KW-0482">Metalloprotease</keyword>